<dbReference type="Pfam" id="PF01593">
    <property type="entry name" value="Amino_oxidase"/>
    <property type="match status" value="1"/>
</dbReference>
<gene>
    <name evidence="12" type="ORF">JOD17_002706</name>
</gene>
<organism evidence="12 13">
    <name type="scientific">Geomicrobium sediminis</name>
    <dbReference type="NCBI Taxonomy" id="1347788"/>
    <lineage>
        <taxon>Bacteria</taxon>
        <taxon>Bacillati</taxon>
        <taxon>Bacillota</taxon>
        <taxon>Bacilli</taxon>
        <taxon>Bacillales</taxon>
        <taxon>Geomicrobium</taxon>
    </lineage>
</organism>
<evidence type="ECO:0000256" key="5">
    <source>
        <dbReference type="ARBA" id="ARBA00038194"/>
    </source>
</evidence>
<dbReference type="PANTHER" id="PTHR43734:SF7">
    <property type="entry name" value="4,4'-DIAPONEUROSPORENE OXYGENASE"/>
    <property type="match status" value="1"/>
</dbReference>
<evidence type="ECO:0000313" key="13">
    <source>
        <dbReference type="Proteomes" id="UP000741863"/>
    </source>
</evidence>
<protein>
    <recommendedName>
        <fullName evidence="6">4,4'-diaponeurosporene oxygenase</fullName>
    </recommendedName>
    <alternativeName>
        <fullName evidence="7">4,4'-diaponeurosporene oxidase</fullName>
    </alternativeName>
    <alternativeName>
        <fullName evidence="8">Carotenoid oxidase</fullName>
    </alternativeName>
</protein>
<evidence type="ECO:0000256" key="8">
    <source>
        <dbReference type="ARBA" id="ARBA00042619"/>
    </source>
</evidence>
<comment type="similarity">
    <text evidence="5">Belongs to the carotenoid/retinoid oxidoreductase family. CrtP subfamily.</text>
</comment>
<proteinExistence type="inferred from homology"/>
<sequence>MKRVVIIGAGLGGLSAAIYLSRDGYDVTVLEKRNQPGGKLHKQTVGDASFDFGPNTITMPDVFQDVLTYGGDDEPLPFIKLQDHTMNYFKNDAPLLFSSDERTMEEQLSQSDYSAFQQYKKTVARIFHMSKTHFFTRSFTSWRDYLNPRLATALTAVKPFTTMHAFHRSLFKDERLIQALDRYGTYVGSSPYQVPATFTMIAHLEFNDGVYYVQGGNTKIAKRLESCAKNNGVSFHYGEEATSLRTHEKKITEVITQADQSYTCDHVILNGDLLTQTSTLLKTPPPAERSFTPSSSAFVMMLRNNQPQKNLQHHHQVYFADNYKREFHELFKAKRYVDEPTIYISNSSSTDRTQRRHGDNLYVLVNAPALSDSLIYDSETYRSLIFKRLQTFGVNIEYDQQMNTFTPMDIAREFGAYKGAIYGLSSNTLRQAFLRPFNASTTFNNLTFTGGSTHPGGGSPLVVLSGKLAASHTKKMTVH</sequence>
<dbReference type="InterPro" id="IPR036188">
    <property type="entry name" value="FAD/NAD-bd_sf"/>
</dbReference>
<name>A0ABS2PEB1_9BACL</name>
<evidence type="ECO:0000256" key="1">
    <source>
        <dbReference type="ARBA" id="ARBA00001974"/>
    </source>
</evidence>
<keyword evidence="13" id="KW-1185">Reference proteome</keyword>
<dbReference type="SUPFAM" id="SSF51905">
    <property type="entry name" value="FAD/NAD(P)-binding domain"/>
    <property type="match status" value="1"/>
</dbReference>
<dbReference type="InterPro" id="IPR014105">
    <property type="entry name" value="Carotenoid/retinoid_OxRdtase"/>
</dbReference>
<evidence type="ECO:0000256" key="9">
    <source>
        <dbReference type="ARBA" id="ARBA00048532"/>
    </source>
</evidence>
<feature type="domain" description="Amine oxidase" evidence="11">
    <location>
        <begin position="11"/>
        <end position="471"/>
    </location>
</feature>
<evidence type="ECO:0000256" key="10">
    <source>
        <dbReference type="RuleBase" id="RU362075"/>
    </source>
</evidence>
<dbReference type="NCBIfam" id="TIGR02734">
    <property type="entry name" value="crtI_fam"/>
    <property type="match status" value="1"/>
</dbReference>
<evidence type="ECO:0000313" key="12">
    <source>
        <dbReference type="EMBL" id="MBM7633612.1"/>
    </source>
</evidence>
<evidence type="ECO:0000256" key="4">
    <source>
        <dbReference type="ARBA" id="ARBA00037901"/>
    </source>
</evidence>
<evidence type="ECO:0000256" key="6">
    <source>
        <dbReference type="ARBA" id="ARBA00039159"/>
    </source>
</evidence>
<keyword evidence="2 10" id="KW-0125">Carotenoid biosynthesis</keyword>
<dbReference type="RefSeq" id="WP_204698307.1">
    <property type="nucleotide sequence ID" value="NZ_JAFBEC010000007.1"/>
</dbReference>
<dbReference type="InterPro" id="IPR002937">
    <property type="entry name" value="Amino_oxidase"/>
</dbReference>
<dbReference type="Proteomes" id="UP000741863">
    <property type="component" value="Unassembled WGS sequence"/>
</dbReference>
<dbReference type="Gene3D" id="3.50.50.60">
    <property type="entry name" value="FAD/NAD(P)-binding domain"/>
    <property type="match status" value="2"/>
</dbReference>
<evidence type="ECO:0000256" key="3">
    <source>
        <dbReference type="ARBA" id="ARBA00023002"/>
    </source>
</evidence>
<evidence type="ECO:0000259" key="11">
    <source>
        <dbReference type="Pfam" id="PF01593"/>
    </source>
</evidence>
<comment type="catalytic activity">
    <reaction evidence="9">
        <text>all-trans-4,4'-diaponeurosporene + 2 AH2 + 2 O2 = 4,4'-diaponeurosporenal + 2 A + 3 H2O</text>
        <dbReference type="Rhea" id="RHEA:56104"/>
        <dbReference type="ChEBI" id="CHEBI:13193"/>
        <dbReference type="ChEBI" id="CHEBI:15377"/>
        <dbReference type="ChEBI" id="CHEBI:15379"/>
        <dbReference type="ChEBI" id="CHEBI:17499"/>
        <dbReference type="ChEBI" id="CHEBI:62743"/>
        <dbReference type="ChEBI" id="CHEBI:79065"/>
    </reaction>
</comment>
<comment type="caution">
    <text evidence="12">The sequence shown here is derived from an EMBL/GenBank/DDBJ whole genome shotgun (WGS) entry which is preliminary data.</text>
</comment>
<dbReference type="EMBL" id="JAFBEC010000007">
    <property type="protein sequence ID" value="MBM7633612.1"/>
    <property type="molecule type" value="Genomic_DNA"/>
</dbReference>
<reference evidence="12 13" key="1">
    <citation type="submission" date="2021-01" db="EMBL/GenBank/DDBJ databases">
        <title>Genomic Encyclopedia of Type Strains, Phase IV (KMG-IV): sequencing the most valuable type-strain genomes for metagenomic binning, comparative biology and taxonomic classification.</title>
        <authorList>
            <person name="Goeker M."/>
        </authorList>
    </citation>
    <scope>NUCLEOTIDE SEQUENCE [LARGE SCALE GENOMIC DNA]</scope>
    <source>
        <strain evidence="12 13">DSM 25540</strain>
    </source>
</reference>
<evidence type="ECO:0000256" key="7">
    <source>
        <dbReference type="ARBA" id="ARBA00041900"/>
    </source>
</evidence>
<dbReference type="PRINTS" id="PR00419">
    <property type="entry name" value="ADXRDTASE"/>
</dbReference>
<dbReference type="PANTHER" id="PTHR43734">
    <property type="entry name" value="PHYTOENE DESATURASE"/>
    <property type="match status" value="1"/>
</dbReference>
<keyword evidence="3 10" id="KW-0560">Oxidoreductase</keyword>
<evidence type="ECO:0000256" key="2">
    <source>
        <dbReference type="ARBA" id="ARBA00022746"/>
    </source>
</evidence>
<comment type="pathway">
    <text evidence="4">Carotenoid biosynthesis; staphyloxanthin biosynthesis; staphyloxanthin from farnesyl diphosphate: step 3/5.</text>
</comment>
<comment type="cofactor">
    <cofactor evidence="1">
        <name>FAD</name>
        <dbReference type="ChEBI" id="CHEBI:57692"/>
    </cofactor>
</comment>
<accession>A0ABS2PEB1</accession>